<keyword evidence="4 9" id="KW-0862">Zinc</keyword>
<evidence type="ECO:0000256" key="10">
    <source>
        <dbReference type="PIRNR" id="PIRNR003159"/>
    </source>
</evidence>
<evidence type="ECO:0000256" key="4">
    <source>
        <dbReference type="ARBA" id="ARBA00022833"/>
    </source>
</evidence>
<evidence type="ECO:0000256" key="3">
    <source>
        <dbReference type="ARBA" id="ARBA00022795"/>
    </source>
</evidence>
<evidence type="ECO:0000313" key="12">
    <source>
        <dbReference type="Proteomes" id="UP000600307"/>
    </source>
</evidence>
<keyword evidence="3 9" id="KW-1005">Bacterial flagellum biogenesis</keyword>
<keyword evidence="11" id="KW-0969">Cilium</keyword>
<keyword evidence="8 9" id="KW-0804">Transcription</keyword>
<comment type="subunit">
    <text evidence="9">Heterohexamer composed of two FlhC and four FlhD subunits. Each FlhC binds a FlhD dimer, forming a heterotrimer, and a hexamer assembles by dimerization of two heterotrimers.</text>
</comment>
<proteinExistence type="inferred from homology"/>
<dbReference type="HAMAP" id="MF_01891">
    <property type="entry name" value="FhlC"/>
    <property type="match status" value="1"/>
</dbReference>
<dbReference type="RefSeq" id="WP_133823749.1">
    <property type="nucleotide sequence ID" value="NZ_JADOBH010000002.1"/>
</dbReference>
<evidence type="ECO:0000256" key="6">
    <source>
        <dbReference type="ARBA" id="ARBA00023125"/>
    </source>
</evidence>
<comment type="subcellular location">
    <subcellularLocation>
        <location evidence="9 10">Cytoplasm</location>
    </subcellularLocation>
</comment>
<feature type="binding site" evidence="9">
    <location>
        <position position="170"/>
    </location>
    <ligand>
        <name>Zn(2+)</name>
        <dbReference type="ChEBI" id="CHEBI:29105"/>
    </ligand>
</feature>
<gene>
    <name evidence="9 11" type="primary">flhC</name>
    <name evidence="11" type="ORF">IV431_10780</name>
</gene>
<dbReference type="SUPFAM" id="SSF160930">
    <property type="entry name" value="FlhC-like"/>
    <property type="match status" value="1"/>
</dbReference>
<comment type="function">
    <text evidence="9">Functions in complex with FlhD as a master transcriptional regulator that regulates transcription of several flagellar and non-flagellar operons by binding to their promoter region. Activates expression of class 2 flagellar genes, including fliA, which is a flagellum-specific sigma factor that turns on the class 3 genes. Also regulates genes whose products function in a variety of physiological pathways.</text>
</comment>
<keyword evidence="11" id="KW-0282">Flagellum</keyword>
<evidence type="ECO:0000256" key="2">
    <source>
        <dbReference type="ARBA" id="ARBA00022723"/>
    </source>
</evidence>
<evidence type="ECO:0000256" key="1">
    <source>
        <dbReference type="ARBA" id="ARBA00022490"/>
    </source>
</evidence>
<keyword evidence="2 9" id="KW-0479">Metal-binding</keyword>
<comment type="similarity">
    <text evidence="9 10">Belongs to the FlhC family.</text>
</comment>
<dbReference type="NCBIfam" id="NF009365">
    <property type="entry name" value="PRK12722.1"/>
    <property type="match status" value="1"/>
</dbReference>
<accession>A0ABS0DQ80</accession>
<protein>
    <recommendedName>
        <fullName evidence="9 10">Flagellar transcriptional regulator FlhC</fullName>
    </recommendedName>
</protein>
<evidence type="ECO:0000256" key="9">
    <source>
        <dbReference type="HAMAP-Rule" id="MF_01891"/>
    </source>
</evidence>
<comment type="caution">
    <text evidence="11">The sequence shown here is derived from an EMBL/GenBank/DDBJ whole genome shotgun (WGS) entry which is preliminary data.</text>
</comment>
<keyword evidence="6 9" id="KW-0238">DNA-binding</keyword>
<feature type="binding site" evidence="9">
    <location>
        <position position="147"/>
    </location>
    <ligand>
        <name>Zn(2+)</name>
        <dbReference type="ChEBI" id="CHEBI:29105"/>
    </ligand>
</feature>
<evidence type="ECO:0000313" key="11">
    <source>
        <dbReference type="EMBL" id="MBF7956039.1"/>
    </source>
</evidence>
<dbReference type="InterPro" id="IPR007944">
    <property type="entry name" value="FlhC"/>
</dbReference>
<comment type="cofactor">
    <cofactor evidence="9">
        <name>Zn(2+)</name>
        <dbReference type="ChEBI" id="CHEBI:29105"/>
    </cofactor>
    <text evidence="9">Binds 1 zinc ion per subunit.</text>
</comment>
<organism evidence="11 12">
    <name type="scientific">Rahnella victoriana</name>
    <dbReference type="NCBI Taxonomy" id="1510570"/>
    <lineage>
        <taxon>Bacteria</taxon>
        <taxon>Pseudomonadati</taxon>
        <taxon>Pseudomonadota</taxon>
        <taxon>Gammaproteobacteria</taxon>
        <taxon>Enterobacterales</taxon>
        <taxon>Yersiniaceae</taxon>
        <taxon>Rahnella</taxon>
    </lineage>
</organism>
<sequence length="202" mass="22716">MSGRDATTKPAEKSIVQEARDIQLAMELITLGARLQMLESETQLSRGRLIKLYKELRGSPPPKGMLPFSTDWFMTWEQNIHSSMFYNAYSFLLKSGHCNGVEAVIKAYRLYLEQCPEQPGEAPILALTRAWTLVRFVDSGMLQLSACNCCDGSFITHAHQPRHGFVCSLCQPPSRAVKKRKLSPQVADITSQELDEQVKRAV</sequence>
<evidence type="ECO:0000256" key="5">
    <source>
        <dbReference type="ARBA" id="ARBA00023015"/>
    </source>
</evidence>
<dbReference type="Proteomes" id="UP000600307">
    <property type="component" value="Unassembled WGS sequence"/>
</dbReference>
<keyword evidence="12" id="KW-1185">Reference proteome</keyword>
<evidence type="ECO:0000256" key="7">
    <source>
        <dbReference type="ARBA" id="ARBA00023159"/>
    </source>
</evidence>
<keyword evidence="1 9" id="KW-0963">Cytoplasm</keyword>
<feature type="binding site" evidence="9">
    <location>
        <position position="150"/>
    </location>
    <ligand>
        <name>Zn(2+)</name>
        <dbReference type="ChEBI" id="CHEBI:29105"/>
    </ligand>
</feature>
<feature type="binding site" evidence="9">
    <location>
        <position position="167"/>
    </location>
    <ligand>
        <name>Zn(2+)</name>
        <dbReference type="ChEBI" id="CHEBI:29105"/>
    </ligand>
</feature>
<dbReference type="Pfam" id="PF05280">
    <property type="entry name" value="FlhC"/>
    <property type="match status" value="1"/>
</dbReference>
<dbReference type="EMBL" id="JADOBH010000002">
    <property type="protein sequence ID" value="MBF7956039.1"/>
    <property type="molecule type" value="Genomic_DNA"/>
</dbReference>
<reference evidence="11 12" key="1">
    <citation type="submission" date="2020-11" db="EMBL/GenBank/DDBJ databases">
        <title>Taxonomic investigation of Rahnella spp.</title>
        <authorList>
            <person name="Lee S.D."/>
        </authorList>
    </citation>
    <scope>NUCLEOTIDE SEQUENCE [LARGE SCALE GENOMIC DNA]</scope>
    <source>
        <strain evidence="11 12">SAP-10</strain>
    </source>
</reference>
<name>A0ABS0DQ80_9GAMM</name>
<dbReference type="PIRSF" id="PIRSF003159">
    <property type="entry name" value="FlhC"/>
    <property type="match status" value="1"/>
</dbReference>
<evidence type="ECO:0000256" key="8">
    <source>
        <dbReference type="ARBA" id="ARBA00023163"/>
    </source>
</evidence>
<keyword evidence="7 9" id="KW-0010">Activator</keyword>
<keyword evidence="11" id="KW-0966">Cell projection</keyword>
<keyword evidence="5 9" id="KW-0805">Transcription regulation</keyword>